<keyword evidence="1" id="KW-0813">Transport</keyword>
<keyword evidence="3 6" id="KW-0479">Metal-binding</keyword>
<sequence length="347" mass="37534">MSRFLETALALAILATPAVASEKLGIGRPALPEEVAAWDIDVRPDGQGLPEGRGDVMTGEPLYIDNCAICHGDFGEAIGRWPVLSGGQGTLTRDDPNKTIGSYWPYLSTVFDYVRRAMPFGNAESLSDDEVYAITAYLLYLNDLVDDDFELSRENFTEVRLPNEENFFMDDRDTVELPALTREPCMENCKDSVEITARAAVIDVTPEDTAAREQRAEGAAQAEVAAAPVEPAPEPEPAVSEEMLAAGEKAFRACRACHKVGEGAKNGTGPVLNGVVGHPAGMVEGFKYSKAMKKQADGGLVWTPEQLDAFIADPRGFLKGTRMAYGGMKDDDQRAALIAYLATFSED</sequence>
<dbReference type="RefSeq" id="WP_200607307.1">
    <property type="nucleotide sequence ID" value="NZ_JAEHHL010000001.1"/>
</dbReference>
<evidence type="ECO:0000256" key="6">
    <source>
        <dbReference type="PROSITE-ProRule" id="PRU00433"/>
    </source>
</evidence>
<dbReference type="InterPro" id="IPR051459">
    <property type="entry name" value="Cytochrome_c-type_DH"/>
</dbReference>
<dbReference type="GO" id="GO:0046872">
    <property type="term" value="F:metal ion binding"/>
    <property type="evidence" value="ECO:0007669"/>
    <property type="project" value="UniProtKB-KW"/>
</dbReference>
<keyword evidence="7" id="KW-0732">Signal</keyword>
<evidence type="ECO:0000259" key="8">
    <source>
        <dbReference type="PROSITE" id="PS51007"/>
    </source>
</evidence>
<feature type="domain" description="Cytochrome c" evidence="8">
    <location>
        <begin position="54"/>
        <end position="142"/>
    </location>
</feature>
<evidence type="ECO:0000256" key="5">
    <source>
        <dbReference type="ARBA" id="ARBA00023004"/>
    </source>
</evidence>
<evidence type="ECO:0000256" key="4">
    <source>
        <dbReference type="ARBA" id="ARBA00022982"/>
    </source>
</evidence>
<dbReference type="SUPFAM" id="SSF46626">
    <property type="entry name" value="Cytochrome c"/>
    <property type="match status" value="2"/>
</dbReference>
<dbReference type="EMBL" id="JAEHHL010000001">
    <property type="protein sequence ID" value="MBK0398332.1"/>
    <property type="molecule type" value="Genomic_DNA"/>
</dbReference>
<keyword evidence="10" id="KW-1185">Reference proteome</keyword>
<keyword evidence="2 6" id="KW-0349">Heme</keyword>
<protein>
    <submittedName>
        <fullName evidence="9">C-type cytochrome</fullName>
    </submittedName>
</protein>
<keyword evidence="5 6" id="KW-0408">Iron</keyword>
<gene>
    <name evidence="9" type="ORF">H0I76_03940</name>
</gene>
<dbReference type="GO" id="GO:0009055">
    <property type="term" value="F:electron transfer activity"/>
    <property type="evidence" value="ECO:0007669"/>
    <property type="project" value="InterPro"/>
</dbReference>
<dbReference type="Pfam" id="PF13442">
    <property type="entry name" value="Cytochrome_CBB3"/>
    <property type="match status" value="1"/>
</dbReference>
<accession>A0A8J7M5R5</accession>
<dbReference type="Gene3D" id="1.10.760.10">
    <property type="entry name" value="Cytochrome c-like domain"/>
    <property type="match status" value="2"/>
</dbReference>
<evidence type="ECO:0000256" key="1">
    <source>
        <dbReference type="ARBA" id="ARBA00022448"/>
    </source>
</evidence>
<feature type="signal peptide" evidence="7">
    <location>
        <begin position="1"/>
        <end position="20"/>
    </location>
</feature>
<dbReference type="PRINTS" id="PR00604">
    <property type="entry name" value="CYTCHRMECIAB"/>
</dbReference>
<dbReference type="InterPro" id="IPR036909">
    <property type="entry name" value="Cyt_c-like_dom_sf"/>
</dbReference>
<dbReference type="Pfam" id="PF00034">
    <property type="entry name" value="Cytochrom_C"/>
    <property type="match status" value="1"/>
</dbReference>
<dbReference type="PANTHER" id="PTHR35008">
    <property type="entry name" value="BLL4482 PROTEIN-RELATED"/>
    <property type="match status" value="1"/>
</dbReference>
<feature type="domain" description="Cytochrome c" evidence="8">
    <location>
        <begin position="242"/>
        <end position="345"/>
    </location>
</feature>
<dbReference type="AlphaFoldDB" id="A0A8J7M5R5"/>
<evidence type="ECO:0000313" key="9">
    <source>
        <dbReference type="EMBL" id="MBK0398332.1"/>
    </source>
</evidence>
<name>A0A8J7M5R5_9RHOB</name>
<evidence type="ECO:0000256" key="3">
    <source>
        <dbReference type="ARBA" id="ARBA00022723"/>
    </source>
</evidence>
<feature type="chain" id="PRO_5035180710" evidence="7">
    <location>
        <begin position="21"/>
        <end position="347"/>
    </location>
</feature>
<comment type="caution">
    <text evidence="9">The sequence shown here is derived from an EMBL/GenBank/DDBJ whole genome shotgun (WGS) entry which is preliminary data.</text>
</comment>
<keyword evidence="4" id="KW-0249">Electron transport</keyword>
<dbReference type="InterPro" id="IPR009056">
    <property type="entry name" value="Cyt_c-like_dom"/>
</dbReference>
<dbReference type="PANTHER" id="PTHR35008:SF8">
    <property type="entry name" value="ALCOHOL DEHYDROGENASE CYTOCHROME C SUBUNIT"/>
    <property type="match status" value="1"/>
</dbReference>
<organism evidence="9 10">
    <name type="scientific">Thermohalobaculum xanthum</name>
    <dbReference type="NCBI Taxonomy" id="2753746"/>
    <lineage>
        <taxon>Bacteria</taxon>
        <taxon>Pseudomonadati</taxon>
        <taxon>Pseudomonadota</taxon>
        <taxon>Alphaproteobacteria</taxon>
        <taxon>Rhodobacterales</taxon>
        <taxon>Paracoccaceae</taxon>
        <taxon>Thermohalobaculum</taxon>
    </lineage>
</organism>
<evidence type="ECO:0000256" key="7">
    <source>
        <dbReference type="SAM" id="SignalP"/>
    </source>
</evidence>
<evidence type="ECO:0000313" key="10">
    <source>
        <dbReference type="Proteomes" id="UP000655420"/>
    </source>
</evidence>
<proteinExistence type="predicted"/>
<dbReference type="PROSITE" id="PS51007">
    <property type="entry name" value="CYTC"/>
    <property type="match status" value="2"/>
</dbReference>
<evidence type="ECO:0000256" key="2">
    <source>
        <dbReference type="ARBA" id="ARBA00022617"/>
    </source>
</evidence>
<dbReference type="GO" id="GO:0020037">
    <property type="term" value="F:heme binding"/>
    <property type="evidence" value="ECO:0007669"/>
    <property type="project" value="InterPro"/>
</dbReference>
<dbReference type="InterPro" id="IPR002327">
    <property type="entry name" value="Cyt_c_1A/1B"/>
</dbReference>
<reference evidence="9" key="1">
    <citation type="submission" date="2020-12" db="EMBL/GenBank/DDBJ databases">
        <title>Bacterial taxonomy.</title>
        <authorList>
            <person name="Pan X."/>
        </authorList>
    </citation>
    <scope>NUCLEOTIDE SEQUENCE</scope>
    <source>
        <strain evidence="9">M0105</strain>
    </source>
</reference>
<dbReference type="Proteomes" id="UP000655420">
    <property type="component" value="Unassembled WGS sequence"/>
</dbReference>